<sequence>MSTSQPQVAPPATGAPTPSSNTQDSTPQPPAIPSESVTRPSANTNANVNQDAPIAAAGTPSPGPNTTTAAAPQATTADEPLSLNDKLNAGDRYWKFKFAVMAVIIITGLVGIGCFAWLMTTRTGASDYYILDSYWGLWPSLISWSISIAWCLICIIVFVVRKRTVHPGVRVSMELLLWLAFIVTALFALFSLQNIMDYGMYGGPDQWGYDYSSSSSHGDYVLAANNTWVWQEDTSYITSPRDCTSRYSVFSEMNFKDCAEQDAFVNKLWAEKPQRARVNLTGVVCQFFGLVLHFVLFVWACVDTHRRNRTKVSKDAEKLAAGIVQTMINNGAIIPPPGQAHMQPGMGQRMYYQVPPQGYPVQHMYMQQVPGQQQQQQPQSAMPQQMGQQGYMVPMQYHPAQQGAGAPGVGVAGPSNEKGAGPRYA</sequence>
<dbReference type="STRING" id="930089.W6Y598"/>
<feature type="transmembrane region" description="Helical" evidence="2">
    <location>
        <begin position="280"/>
        <end position="302"/>
    </location>
</feature>
<dbReference type="OrthoDB" id="5279542at2759"/>
<keyword evidence="2" id="KW-0812">Transmembrane</keyword>
<gene>
    <name evidence="3" type="ORF">COCCADRAFT_35705</name>
</gene>
<evidence type="ECO:0000313" key="3">
    <source>
        <dbReference type="EMBL" id="EUC34667.1"/>
    </source>
</evidence>
<protein>
    <submittedName>
        <fullName evidence="3">Uncharacterized protein</fullName>
    </submittedName>
</protein>
<organism evidence="3 4">
    <name type="scientific">Cochliobolus carbonum (strain 26-R-13)</name>
    <name type="common">Maize leaf spot fungus</name>
    <name type="synonym">Bipolaris zeicola</name>
    <dbReference type="NCBI Taxonomy" id="930089"/>
    <lineage>
        <taxon>Eukaryota</taxon>
        <taxon>Fungi</taxon>
        <taxon>Dikarya</taxon>
        <taxon>Ascomycota</taxon>
        <taxon>Pezizomycotina</taxon>
        <taxon>Dothideomycetes</taxon>
        <taxon>Pleosporomycetidae</taxon>
        <taxon>Pleosporales</taxon>
        <taxon>Pleosporineae</taxon>
        <taxon>Pleosporaceae</taxon>
        <taxon>Bipolaris</taxon>
    </lineage>
</organism>
<keyword evidence="2" id="KW-1133">Transmembrane helix</keyword>
<reference evidence="3 4" key="1">
    <citation type="journal article" date="2013" name="PLoS Genet.">
        <title>Comparative genome structure, secondary metabolite, and effector coding capacity across Cochliobolus pathogens.</title>
        <authorList>
            <person name="Condon B.J."/>
            <person name="Leng Y."/>
            <person name="Wu D."/>
            <person name="Bushley K.E."/>
            <person name="Ohm R.A."/>
            <person name="Otillar R."/>
            <person name="Martin J."/>
            <person name="Schackwitz W."/>
            <person name="Grimwood J."/>
            <person name="MohdZainudin N."/>
            <person name="Xue C."/>
            <person name="Wang R."/>
            <person name="Manning V.A."/>
            <person name="Dhillon B."/>
            <person name="Tu Z.J."/>
            <person name="Steffenson B.J."/>
            <person name="Salamov A."/>
            <person name="Sun H."/>
            <person name="Lowry S."/>
            <person name="LaButti K."/>
            <person name="Han J."/>
            <person name="Copeland A."/>
            <person name="Lindquist E."/>
            <person name="Barry K."/>
            <person name="Schmutz J."/>
            <person name="Baker S.E."/>
            <person name="Ciuffetti L.M."/>
            <person name="Grigoriev I.V."/>
            <person name="Zhong S."/>
            <person name="Turgeon B.G."/>
        </authorList>
    </citation>
    <scope>NUCLEOTIDE SEQUENCE [LARGE SCALE GENOMIC DNA]</scope>
    <source>
        <strain evidence="3 4">26-R-13</strain>
    </source>
</reference>
<keyword evidence="4" id="KW-1185">Reference proteome</keyword>
<dbReference type="KEGG" id="bze:COCCADRAFT_35705"/>
<name>W6Y598_COCC2</name>
<feature type="region of interest" description="Disordered" evidence="1">
    <location>
        <begin position="399"/>
        <end position="425"/>
    </location>
</feature>
<dbReference type="RefSeq" id="XP_007711015.1">
    <property type="nucleotide sequence ID" value="XM_007712825.1"/>
</dbReference>
<feature type="transmembrane region" description="Helical" evidence="2">
    <location>
        <begin position="172"/>
        <end position="192"/>
    </location>
</feature>
<dbReference type="EMBL" id="KI964587">
    <property type="protein sequence ID" value="EUC34667.1"/>
    <property type="molecule type" value="Genomic_DNA"/>
</dbReference>
<evidence type="ECO:0000256" key="2">
    <source>
        <dbReference type="SAM" id="Phobius"/>
    </source>
</evidence>
<feature type="compositionally biased region" description="Low complexity" evidence="1">
    <location>
        <begin position="55"/>
        <end position="77"/>
    </location>
</feature>
<feature type="compositionally biased region" description="Low complexity" evidence="1">
    <location>
        <begin position="1"/>
        <end position="18"/>
    </location>
</feature>
<feature type="transmembrane region" description="Helical" evidence="2">
    <location>
        <begin position="138"/>
        <end position="160"/>
    </location>
</feature>
<evidence type="ECO:0000256" key="1">
    <source>
        <dbReference type="SAM" id="MobiDB-lite"/>
    </source>
</evidence>
<accession>W6Y598</accession>
<feature type="transmembrane region" description="Helical" evidence="2">
    <location>
        <begin position="98"/>
        <end position="118"/>
    </location>
</feature>
<feature type="region of interest" description="Disordered" evidence="1">
    <location>
        <begin position="1"/>
        <end position="77"/>
    </location>
</feature>
<evidence type="ECO:0000313" key="4">
    <source>
        <dbReference type="Proteomes" id="UP000053841"/>
    </source>
</evidence>
<dbReference type="AlphaFoldDB" id="W6Y598"/>
<dbReference type="Proteomes" id="UP000053841">
    <property type="component" value="Unassembled WGS sequence"/>
</dbReference>
<keyword evidence="2" id="KW-0472">Membrane</keyword>
<proteinExistence type="predicted"/>
<feature type="compositionally biased region" description="Polar residues" evidence="1">
    <location>
        <begin position="35"/>
        <end position="50"/>
    </location>
</feature>
<dbReference type="HOGENOM" id="CLU_647206_0_0_1"/>
<dbReference type="eggNOG" id="ENOG502SRWI">
    <property type="taxonomic scope" value="Eukaryota"/>
</dbReference>
<dbReference type="GeneID" id="19148071"/>